<name>A0AAV8XNU4_9CUCU</name>
<comment type="similarity">
    <text evidence="2">Belongs to the ATP-dependent AMP-binding enzyme family.</text>
</comment>
<keyword evidence="3" id="KW-0436">Ligase</keyword>
<dbReference type="InterPro" id="IPR025110">
    <property type="entry name" value="AMP-bd_C"/>
</dbReference>
<dbReference type="SUPFAM" id="SSF56801">
    <property type="entry name" value="Acetyl-CoA synthetase-like"/>
    <property type="match status" value="1"/>
</dbReference>
<dbReference type="GO" id="GO:0016405">
    <property type="term" value="F:CoA-ligase activity"/>
    <property type="evidence" value="ECO:0007669"/>
    <property type="project" value="TreeGrafter"/>
</dbReference>
<protein>
    <recommendedName>
        <fullName evidence="5">AMP-binding enzyme C-terminal domain-containing protein</fullName>
    </recommendedName>
</protein>
<sequence>MRYVRLYSTLPDVSPTELENLILEIEGIADAAVVGIPDSLAGEVPRAYVVRKPGQNLNEEDIQRLVNSKVTHYKKLVGGVKFIESIPRNPSGKILRNELKLQ</sequence>
<feature type="domain" description="AMP-binding enzyme C-terminal" evidence="5">
    <location>
        <begin position="17"/>
        <end position="93"/>
    </location>
</feature>
<dbReference type="FunFam" id="3.30.300.30:FF:000007">
    <property type="entry name" value="4-coumarate--CoA ligase 2"/>
    <property type="match status" value="1"/>
</dbReference>
<comment type="caution">
    <text evidence="6">The sequence shown here is derived from an EMBL/GenBank/DDBJ whole genome shotgun (WGS) entry which is preliminary data.</text>
</comment>
<gene>
    <name evidence="6" type="ORF">NQ314_010790</name>
</gene>
<dbReference type="Pfam" id="PF13193">
    <property type="entry name" value="AMP-binding_C"/>
    <property type="match status" value="1"/>
</dbReference>
<dbReference type="GO" id="GO:0005777">
    <property type="term" value="C:peroxisome"/>
    <property type="evidence" value="ECO:0007669"/>
    <property type="project" value="UniProtKB-SubCell"/>
</dbReference>
<accession>A0AAV8XNU4</accession>
<comment type="subcellular location">
    <subcellularLocation>
        <location evidence="1">Peroxisome</location>
    </subcellularLocation>
</comment>
<dbReference type="PANTHER" id="PTHR24096:SF149">
    <property type="entry name" value="AMP-BINDING DOMAIN-CONTAINING PROTEIN-RELATED"/>
    <property type="match status" value="1"/>
</dbReference>
<dbReference type="Proteomes" id="UP001162156">
    <property type="component" value="Unassembled WGS sequence"/>
</dbReference>
<evidence type="ECO:0000313" key="6">
    <source>
        <dbReference type="EMBL" id="KAJ8940227.1"/>
    </source>
</evidence>
<organism evidence="6 7">
    <name type="scientific">Rhamnusium bicolor</name>
    <dbReference type="NCBI Taxonomy" id="1586634"/>
    <lineage>
        <taxon>Eukaryota</taxon>
        <taxon>Metazoa</taxon>
        <taxon>Ecdysozoa</taxon>
        <taxon>Arthropoda</taxon>
        <taxon>Hexapoda</taxon>
        <taxon>Insecta</taxon>
        <taxon>Pterygota</taxon>
        <taxon>Neoptera</taxon>
        <taxon>Endopterygota</taxon>
        <taxon>Coleoptera</taxon>
        <taxon>Polyphaga</taxon>
        <taxon>Cucujiformia</taxon>
        <taxon>Chrysomeloidea</taxon>
        <taxon>Cerambycidae</taxon>
        <taxon>Lepturinae</taxon>
        <taxon>Rhagiini</taxon>
        <taxon>Rhamnusium</taxon>
    </lineage>
</organism>
<reference evidence="6" key="1">
    <citation type="journal article" date="2023" name="Insect Mol. Biol.">
        <title>Genome sequencing provides insights into the evolution of gene families encoding plant cell wall-degrading enzymes in longhorned beetles.</title>
        <authorList>
            <person name="Shin N.R."/>
            <person name="Okamura Y."/>
            <person name="Kirsch R."/>
            <person name="Pauchet Y."/>
        </authorList>
    </citation>
    <scope>NUCLEOTIDE SEQUENCE</scope>
    <source>
        <strain evidence="6">RBIC_L_NR</strain>
    </source>
</reference>
<evidence type="ECO:0000256" key="4">
    <source>
        <dbReference type="ARBA" id="ARBA00023140"/>
    </source>
</evidence>
<evidence type="ECO:0000256" key="2">
    <source>
        <dbReference type="ARBA" id="ARBA00006432"/>
    </source>
</evidence>
<dbReference type="AlphaFoldDB" id="A0AAV8XNU4"/>
<evidence type="ECO:0000256" key="3">
    <source>
        <dbReference type="ARBA" id="ARBA00022598"/>
    </source>
</evidence>
<proteinExistence type="inferred from homology"/>
<dbReference type="InterPro" id="IPR045851">
    <property type="entry name" value="AMP-bd_C_sf"/>
</dbReference>
<keyword evidence="7" id="KW-1185">Reference proteome</keyword>
<dbReference type="PANTHER" id="PTHR24096">
    <property type="entry name" value="LONG-CHAIN-FATTY-ACID--COA LIGASE"/>
    <property type="match status" value="1"/>
</dbReference>
<evidence type="ECO:0000313" key="7">
    <source>
        <dbReference type="Proteomes" id="UP001162156"/>
    </source>
</evidence>
<dbReference type="Gene3D" id="3.30.300.30">
    <property type="match status" value="1"/>
</dbReference>
<keyword evidence="4" id="KW-0576">Peroxisome</keyword>
<dbReference type="EMBL" id="JANEYF010003013">
    <property type="protein sequence ID" value="KAJ8940227.1"/>
    <property type="molecule type" value="Genomic_DNA"/>
</dbReference>
<evidence type="ECO:0000256" key="1">
    <source>
        <dbReference type="ARBA" id="ARBA00004275"/>
    </source>
</evidence>
<evidence type="ECO:0000259" key="5">
    <source>
        <dbReference type="Pfam" id="PF13193"/>
    </source>
</evidence>